<dbReference type="Pfam" id="PF00216">
    <property type="entry name" value="Bac_DNA_binding"/>
    <property type="match status" value="1"/>
</dbReference>
<dbReference type="PRINTS" id="PR01727">
    <property type="entry name" value="DNABINDINGHU"/>
</dbReference>
<evidence type="ECO:0000313" key="4">
    <source>
        <dbReference type="EMBL" id="EPR33246.1"/>
    </source>
</evidence>
<keyword evidence="2 4" id="KW-0238">DNA-binding</keyword>
<dbReference type="PANTHER" id="PTHR33175:SF5">
    <property type="entry name" value="INTEGRATION HOST FACTOR SUBUNIT BETA"/>
    <property type="match status" value="1"/>
</dbReference>
<organism evidence="4 5">
    <name type="scientific">Desulfococcus multivorans DSM 2059</name>
    <dbReference type="NCBI Taxonomy" id="1121405"/>
    <lineage>
        <taxon>Bacteria</taxon>
        <taxon>Pseudomonadati</taxon>
        <taxon>Thermodesulfobacteriota</taxon>
        <taxon>Desulfobacteria</taxon>
        <taxon>Desulfobacterales</taxon>
        <taxon>Desulfococcaceae</taxon>
        <taxon>Desulfococcus</taxon>
    </lineage>
</organism>
<dbReference type="eggNOG" id="COG0776">
    <property type="taxonomic scope" value="Bacteria"/>
</dbReference>
<evidence type="ECO:0000256" key="1">
    <source>
        <dbReference type="ARBA" id="ARBA00010529"/>
    </source>
</evidence>
<dbReference type="PATRIC" id="fig|1121405.3.peg.4101"/>
<dbReference type="GO" id="GO:0030527">
    <property type="term" value="F:structural constituent of chromatin"/>
    <property type="evidence" value="ECO:0007669"/>
    <property type="project" value="InterPro"/>
</dbReference>
<evidence type="ECO:0000313" key="5">
    <source>
        <dbReference type="Proteomes" id="UP000014977"/>
    </source>
</evidence>
<dbReference type="SUPFAM" id="SSF47729">
    <property type="entry name" value="IHF-like DNA-binding proteins"/>
    <property type="match status" value="1"/>
</dbReference>
<comment type="similarity">
    <text evidence="1 3">Belongs to the bacterial histone-like protein family.</text>
</comment>
<gene>
    <name evidence="4" type="ORF">dsmv_3502</name>
</gene>
<dbReference type="Gene3D" id="4.10.520.10">
    <property type="entry name" value="IHF-like DNA-binding proteins"/>
    <property type="match status" value="1"/>
</dbReference>
<dbReference type="OrthoDB" id="9804203at2"/>
<evidence type="ECO:0000256" key="3">
    <source>
        <dbReference type="RuleBase" id="RU003939"/>
    </source>
</evidence>
<dbReference type="InterPro" id="IPR010992">
    <property type="entry name" value="IHF-like_DNA-bd_dom_sf"/>
</dbReference>
<dbReference type="InterPro" id="IPR000119">
    <property type="entry name" value="Hist_DNA-bd"/>
</dbReference>
<dbReference type="GO" id="GO:0003677">
    <property type="term" value="F:DNA binding"/>
    <property type="evidence" value="ECO:0007669"/>
    <property type="project" value="UniProtKB-KW"/>
</dbReference>
<accession>S7T9H2</accession>
<dbReference type="Proteomes" id="UP000014977">
    <property type="component" value="Unassembled WGS sequence"/>
</dbReference>
<proteinExistence type="inferred from homology"/>
<keyword evidence="5" id="KW-1185">Reference proteome</keyword>
<dbReference type="SMART" id="SM00411">
    <property type="entry name" value="BHL"/>
    <property type="match status" value="1"/>
</dbReference>
<dbReference type="CDD" id="cd13836">
    <property type="entry name" value="IHF_B"/>
    <property type="match status" value="1"/>
</dbReference>
<evidence type="ECO:0000256" key="2">
    <source>
        <dbReference type="ARBA" id="ARBA00023125"/>
    </source>
</evidence>
<comment type="caution">
    <text evidence="4">The sequence shown here is derived from an EMBL/GenBank/DDBJ whole genome shotgun (WGS) entry which is preliminary data.</text>
</comment>
<dbReference type="PANTHER" id="PTHR33175">
    <property type="entry name" value="DNA-BINDING PROTEIN HU"/>
    <property type="match status" value="1"/>
</dbReference>
<sequence>MNKLELTHTLKEKAGLTKAEAARVVEIFFDAMGDALANEDRVEIRGLCSFHVKEYRSYIGRNPKTGEKVGIAPKKLPFFKCGKELKDRVDQK</sequence>
<dbReference type="RefSeq" id="WP_020878658.1">
    <property type="nucleotide sequence ID" value="NZ_ATHJ01000128.1"/>
</dbReference>
<dbReference type="STRING" id="897.B2D07_02435"/>
<reference evidence="4 5" key="1">
    <citation type="journal article" date="2013" name="Genome Announc.">
        <title>Draft genome sequences for three mercury-methylating, sulfate-reducing bacteria.</title>
        <authorList>
            <person name="Brown S.D."/>
            <person name="Hurt R.A.Jr."/>
            <person name="Gilmour C.C."/>
            <person name="Elias D.A."/>
        </authorList>
    </citation>
    <scope>NUCLEOTIDE SEQUENCE [LARGE SCALE GENOMIC DNA]</scope>
    <source>
        <strain evidence="4 5">DSM 2059</strain>
    </source>
</reference>
<dbReference type="EMBL" id="ATHJ01000128">
    <property type="protein sequence ID" value="EPR33246.1"/>
    <property type="molecule type" value="Genomic_DNA"/>
</dbReference>
<protein>
    <submittedName>
        <fullName evidence="4">Histone family protein DNA-binding protein</fullName>
    </submittedName>
</protein>
<name>S7T9H2_DESML</name>
<dbReference type="AlphaFoldDB" id="S7T9H2"/>
<dbReference type="GO" id="GO:0005829">
    <property type="term" value="C:cytosol"/>
    <property type="evidence" value="ECO:0007669"/>
    <property type="project" value="TreeGrafter"/>
</dbReference>